<feature type="region of interest" description="Disordered" evidence="1">
    <location>
        <begin position="58"/>
        <end position="91"/>
    </location>
</feature>
<proteinExistence type="predicted"/>
<dbReference type="AlphaFoldDB" id="A0AAV7PAT7"/>
<dbReference type="Proteomes" id="UP001066276">
    <property type="component" value="Chromosome 7"/>
</dbReference>
<name>A0AAV7PAT7_PLEWA</name>
<accession>A0AAV7PAT7</accession>
<protein>
    <submittedName>
        <fullName evidence="2">Uncharacterized protein</fullName>
    </submittedName>
</protein>
<sequence>MLRRDASDHMKENGHKVNMVNGCDSEDADDGAGDDAIEVLVVSDGIHDVSDVVGEVDNEKSHMDTKEVRGGSHGETKPSSVLERRQERHSEVRPGWWNDYETKM</sequence>
<dbReference type="EMBL" id="JANPWB010000011">
    <property type="protein sequence ID" value="KAJ1124254.1"/>
    <property type="molecule type" value="Genomic_DNA"/>
</dbReference>
<gene>
    <name evidence="2" type="ORF">NDU88_002715</name>
</gene>
<evidence type="ECO:0000313" key="3">
    <source>
        <dbReference type="Proteomes" id="UP001066276"/>
    </source>
</evidence>
<keyword evidence="3" id="KW-1185">Reference proteome</keyword>
<feature type="compositionally biased region" description="Basic and acidic residues" evidence="1">
    <location>
        <begin position="1"/>
        <end position="15"/>
    </location>
</feature>
<organism evidence="2 3">
    <name type="scientific">Pleurodeles waltl</name>
    <name type="common">Iberian ribbed newt</name>
    <dbReference type="NCBI Taxonomy" id="8319"/>
    <lineage>
        <taxon>Eukaryota</taxon>
        <taxon>Metazoa</taxon>
        <taxon>Chordata</taxon>
        <taxon>Craniata</taxon>
        <taxon>Vertebrata</taxon>
        <taxon>Euteleostomi</taxon>
        <taxon>Amphibia</taxon>
        <taxon>Batrachia</taxon>
        <taxon>Caudata</taxon>
        <taxon>Salamandroidea</taxon>
        <taxon>Salamandridae</taxon>
        <taxon>Pleurodelinae</taxon>
        <taxon>Pleurodeles</taxon>
    </lineage>
</organism>
<reference evidence="2" key="1">
    <citation type="journal article" date="2022" name="bioRxiv">
        <title>Sequencing and chromosome-scale assembly of the giantPleurodeles waltlgenome.</title>
        <authorList>
            <person name="Brown T."/>
            <person name="Elewa A."/>
            <person name="Iarovenko S."/>
            <person name="Subramanian E."/>
            <person name="Araus A.J."/>
            <person name="Petzold A."/>
            <person name="Susuki M."/>
            <person name="Suzuki K.-i.T."/>
            <person name="Hayashi T."/>
            <person name="Toyoda A."/>
            <person name="Oliveira C."/>
            <person name="Osipova E."/>
            <person name="Leigh N.D."/>
            <person name="Simon A."/>
            <person name="Yun M.H."/>
        </authorList>
    </citation>
    <scope>NUCLEOTIDE SEQUENCE</scope>
    <source>
        <strain evidence="2">20211129_DDA</strain>
        <tissue evidence="2">Liver</tissue>
    </source>
</reference>
<evidence type="ECO:0000313" key="2">
    <source>
        <dbReference type="EMBL" id="KAJ1124254.1"/>
    </source>
</evidence>
<feature type="region of interest" description="Disordered" evidence="1">
    <location>
        <begin position="1"/>
        <end position="32"/>
    </location>
</feature>
<evidence type="ECO:0000256" key="1">
    <source>
        <dbReference type="SAM" id="MobiDB-lite"/>
    </source>
</evidence>
<comment type="caution">
    <text evidence="2">The sequence shown here is derived from an EMBL/GenBank/DDBJ whole genome shotgun (WGS) entry which is preliminary data.</text>
</comment>